<feature type="compositionally biased region" description="Basic and acidic residues" evidence="2">
    <location>
        <begin position="24"/>
        <end position="36"/>
    </location>
</feature>
<gene>
    <name evidence="3" type="ORF">JOB18_021748</name>
</gene>
<accession>A0AAV6S6K5</accession>
<feature type="coiled-coil region" evidence="1">
    <location>
        <begin position="181"/>
        <end position="232"/>
    </location>
</feature>
<protein>
    <submittedName>
        <fullName evidence="3">Uncharacterized protein</fullName>
    </submittedName>
</protein>
<sequence>MDSSAFSSATENEELDQHGTTSLSEKEENYSEEVHSDQSISTEEEEIGLLKRELCKLRKMLQRTQDVADKWKKEEKSLLLFELQLRHLSEKRCPPEEELVYYNNKCTELRKKSSDSKAHLEMQFTNLCDQIFRIEVEMEKLQRMQKTKHLTKNRPDRMQEEKNVWLTRQLEQALTFTARQLEDKECIILEKEQQCQDMRRRLLEISQTRENIRKHNDDIASLKSHLETVKQDAFKNKEDNGKLLGKLKATKELFWEVKKKNRDVMKVLQRRGIEDDSS</sequence>
<evidence type="ECO:0000313" key="4">
    <source>
        <dbReference type="Proteomes" id="UP000693946"/>
    </source>
</evidence>
<keyword evidence="1" id="KW-0175">Coiled coil</keyword>
<proteinExistence type="predicted"/>
<reference evidence="3 4" key="1">
    <citation type="journal article" date="2021" name="Sci. Rep.">
        <title>Chromosome anchoring in Senegalese sole (Solea senegalensis) reveals sex-associated markers and genome rearrangements in flatfish.</title>
        <authorList>
            <person name="Guerrero-Cozar I."/>
            <person name="Gomez-Garrido J."/>
            <person name="Berbel C."/>
            <person name="Martinez-Blanch J.F."/>
            <person name="Alioto T."/>
            <person name="Claros M.G."/>
            <person name="Gagnaire P.A."/>
            <person name="Manchado M."/>
        </authorList>
    </citation>
    <scope>NUCLEOTIDE SEQUENCE [LARGE SCALE GENOMIC DNA]</scope>
    <source>
        <strain evidence="3">Sse05_10M</strain>
    </source>
</reference>
<evidence type="ECO:0000313" key="3">
    <source>
        <dbReference type="EMBL" id="KAG7512162.1"/>
    </source>
</evidence>
<name>A0AAV6S6K5_SOLSE</name>
<evidence type="ECO:0000256" key="2">
    <source>
        <dbReference type="SAM" id="MobiDB-lite"/>
    </source>
</evidence>
<feature type="region of interest" description="Disordered" evidence="2">
    <location>
        <begin position="1"/>
        <end position="44"/>
    </location>
</feature>
<keyword evidence="4" id="KW-1185">Reference proteome</keyword>
<feature type="compositionally biased region" description="Polar residues" evidence="2">
    <location>
        <begin position="1"/>
        <end position="10"/>
    </location>
</feature>
<evidence type="ECO:0000256" key="1">
    <source>
        <dbReference type="SAM" id="Coils"/>
    </source>
</evidence>
<dbReference type="AlphaFoldDB" id="A0AAV6S6K5"/>
<comment type="caution">
    <text evidence="3">The sequence shown here is derived from an EMBL/GenBank/DDBJ whole genome shotgun (WGS) entry which is preliminary data.</text>
</comment>
<dbReference type="Proteomes" id="UP000693946">
    <property type="component" value="Linkage Group LG15"/>
</dbReference>
<dbReference type="EMBL" id="JAGKHQ010000007">
    <property type="protein sequence ID" value="KAG7512162.1"/>
    <property type="molecule type" value="Genomic_DNA"/>
</dbReference>
<organism evidence="3 4">
    <name type="scientific">Solea senegalensis</name>
    <name type="common">Senegalese sole</name>
    <dbReference type="NCBI Taxonomy" id="28829"/>
    <lineage>
        <taxon>Eukaryota</taxon>
        <taxon>Metazoa</taxon>
        <taxon>Chordata</taxon>
        <taxon>Craniata</taxon>
        <taxon>Vertebrata</taxon>
        <taxon>Euteleostomi</taxon>
        <taxon>Actinopterygii</taxon>
        <taxon>Neopterygii</taxon>
        <taxon>Teleostei</taxon>
        <taxon>Neoteleostei</taxon>
        <taxon>Acanthomorphata</taxon>
        <taxon>Carangaria</taxon>
        <taxon>Pleuronectiformes</taxon>
        <taxon>Pleuronectoidei</taxon>
        <taxon>Soleidae</taxon>
        <taxon>Solea</taxon>
    </lineage>
</organism>